<dbReference type="InterPro" id="IPR029062">
    <property type="entry name" value="Class_I_gatase-like"/>
</dbReference>
<evidence type="ECO:0000313" key="1">
    <source>
        <dbReference type="EMBL" id="NQV65941.1"/>
    </source>
</evidence>
<reference evidence="1" key="1">
    <citation type="submission" date="2020-05" db="EMBL/GenBank/DDBJ databases">
        <title>Sulfur intermediates as new biogeochemical hubs in an aquatic model microbial ecosystem.</title>
        <authorList>
            <person name="Vigneron A."/>
        </authorList>
    </citation>
    <scope>NUCLEOTIDE SEQUENCE</scope>
    <source>
        <strain evidence="1">Bin.250</strain>
    </source>
</reference>
<dbReference type="SUPFAM" id="SSF52317">
    <property type="entry name" value="Class I glutamine amidotransferase-like"/>
    <property type="match status" value="1"/>
</dbReference>
<dbReference type="Proteomes" id="UP000754644">
    <property type="component" value="Unassembled WGS sequence"/>
</dbReference>
<dbReference type="AlphaFoldDB" id="A0A973AAN2"/>
<dbReference type="EMBL" id="JABMOJ010000429">
    <property type="protein sequence ID" value="NQV65941.1"/>
    <property type="molecule type" value="Genomic_DNA"/>
</dbReference>
<feature type="non-terminal residue" evidence="1">
    <location>
        <position position="1"/>
    </location>
</feature>
<evidence type="ECO:0000313" key="2">
    <source>
        <dbReference type="Proteomes" id="UP000754644"/>
    </source>
</evidence>
<protein>
    <submittedName>
        <fullName evidence="1">Peptidase M14</fullName>
    </submittedName>
</protein>
<dbReference type="CDD" id="cd03143">
    <property type="entry name" value="A4_beta-galactosidase_middle_domain"/>
    <property type="match status" value="1"/>
</dbReference>
<comment type="caution">
    <text evidence="1">The sequence shown here is derived from an EMBL/GenBank/DDBJ whole genome shotgun (WGS) entry which is preliminary data.</text>
</comment>
<name>A0A973AAN2_9GAMM</name>
<organism evidence="1 2">
    <name type="scientific">SAR86 cluster bacterium</name>
    <dbReference type="NCBI Taxonomy" id="2030880"/>
    <lineage>
        <taxon>Bacteria</taxon>
        <taxon>Pseudomonadati</taxon>
        <taxon>Pseudomonadota</taxon>
        <taxon>Gammaproteobacteria</taxon>
        <taxon>SAR86 cluster</taxon>
    </lineage>
</organism>
<gene>
    <name evidence="1" type="ORF">HQ497_11320</name>
</gene>
<accession>A0A973AAN2</accession>
<dbReference type="Gene3D" id="3.40.50.880">
    <property type="match status" value="1"/>
</dbReference>
<proteinExistence type="predicted"/>
<sequence>YYFAPAADPINPHMTPQQSQQMLRIGKRNAYYFDQRGFDYFTHEIFDAFYPGYTDSWPTFYGASASTYEAGSARGMVYRRADGELLTYRETIRKHFTASLSTLETVADNRNSLLTDFYQIQVDAIDIGKNNKQHRFYIFPDNRDQAGNDRLASLLTEHGIEVRQATEAFKACGIRYTADARFIDTAQPRGRLATTLLSQQVDMDAPFLAEQERRRTQNRDNQIYDTTAWSLPLLFNIDIASCAKISNPSSVAFTSAQSRQGQVIHPEATVAFLVPWGDMAAGRFLSAALLAGITVKSADEAFTMANNTRYPAGTLIIEKRSNSADIHRVLTTLAANSGAQVIGVDDSWVEQGPSFGSSNTFTLSAPAIAMAWDEPTYSNSAGSTRFVIERQLNYPVTAIRSNQLQRANLNQYQVLILPAGDYATTLGKAGADNLRDWVKQGGVLITLSSATAYAASTEAGLLDIKREDAYQAATDEPEAELEDTIPGRLLDSDAALQRASASTGEMPDYVPGVLANITVDTQHWLTAGVHSSLVGMVQGNAIYAPIKLASGNNIAWFNGADELLASGYLWQENRQQLARKPFMVQQPMGRGMVIGFTQEPTYRAYLEGLNVLLMNSLFRAPAHASPAF</sequence>